<evidence type="ECO:0000259" key="1">
    <source>
        <dbReference type="Pfam" id="PF09924"/>
    </source>
</evidence>
<accession>A0A645JKB5</accession>
<dbReference type="SUPFAM" id="SSF55729">
    <property type="entry name" value="Acyl-CoA N-acyltransferases (Nat)"/>
    <property type="match status" value="1"/>
</dbReference>
<dbReference type="InterPro" id="IPR016181">
    <property type="entry name" value="Acyl_CoA_acyltransferase"/>
</dbReference>
<dbReference type="Pfam" id="PF09924">
    <property type="entry name" value="LPG_synthase_C"/>
    <property type="match status" value="1"/>
</dbReference>
<organism evidence="2">
    <name type="scientific">bioreactor metagenome</name>
    <dbReference type="NCBI Taxonomy" id="1076179"/>
    <lineage>
        <taxon>unclassified sequences</taxon>
        <taxon>metagenomes</taxon>
        <taxon>ecological metagenomes</taxon>
    </lineage>
</organism>
<dbReference type="Gene3D" id="3.40.630.30">
    <property type="match status" value="1"/>
</dbReference>
<gene>
    <name evidence="2" type="ORF">SDC9_211447</name>
</gene>
<dbReference type="PANTHER" id="PTHR41373:SF1">
    <property type="entry name" value="PHOSPHATIDYLGLYCEROL LYSYLTRANSFERASE C-TERMINAL DOMAIN-CONTAINING PROTEIN"/>
    <property type="match status" value="1"/>
</dbReference>
<dbReference type="AlphaFoldDB" id="A0A645JKB5"/>
<comment type="caution">
    <text evidence="2">The sequence shown here is derived from an EMBL/GenBank/DDBJ whole genome shotgun (WGS) entry which is preliminary data.</text>
</comment>
<evidence type="ECO:0000313" key="2">
    <source>
        <dbReference type="EMBL" id="MPN63682.1"/>
    </source>
</evidence>
<dbReference type="EMBL" id="VSSQ01143456">
    <property type="protein sequence ID" value="MPN63682.1"/>
    <property type="molecule type" value="Genomic_DNA"/>
</dbReference>
<protein>
    <recommendedName>
        <fullName evidence="1">Phosphatidylglycerol lysyltransferase C-terminal domain-containing protein</fullName>
    </recommendedName>
</protein>
<proteinExistence type="predicted"/>
<dbReference type="InterPro" id="IPR024320">
    <property type="entry name" value="LPG_synthase_C"/>
</dbReference>
<reference evidence="2" key="1">
    <citation type="submission" date="2019-08" db="EMBL/GenBank/DDBJ databases">
        <authorList>
            <person name="Kucharzyk K."/>
            <person name="Murdoch R.W."/>
            <person name="Higgins S."/>
            <person name="Loffler F."/>
        </authorList>
    </citation>
    <scope>NUCLEOTIDE SEQUENCE</scope>
</reference>
<dbReference type="InterPro" id="IPR016732">
    <property type="entry name" value="UCP018688"/>
</dbReference>
<name>A0A645JKB5_9ZZZZ</name>
<sequence>MRRLAAEFTDPGLALGGIALTVDGRIAGFSIYSPLSPELADIHFEKADRDFHGSGAKLTHELARILRSQGFVRMNREQDLNDSGLRQAKHSLDPECMYRRGNLEVK</sequence>
<dbReference type="PANTHER" id="PTHR41373">
    <property type="entry name" value="DUF2156 DOMAIN-CONTAINING PROTEIN"/>
    <property type="match status" value="1"/>
</dbReference>
<feature type="domain" description="Phosphatidylglycerol lysyltransferase C-terminal" evidence="1">
    <location>
        <begin position="15"/>
        <end position="95"/>
    </location>
</feature>